<dbReference type="CDD" id="cd20736">
    <property type="entry name" value="PoNe_Nuclease"/>
    <property type="match status" value="1"/>
</dbReference>
<dbReference type="GO" id="GO:0003676">
    <property type="term" value="F:nucleic acid binding"/>
    <property type="evidence" value="ECO:0007669"/>
    <property type="project" value="InterPro"/>
</dbReference>
<proteinExistence type="inferred from homology"/>
<dbReference type="InterPro" id="IPR003509">
    <property type="entry name" value="UPF0102_YraN-like"/>
</dbReference>
<dbReference type="OrthoDB" id="9802516at2"/>
<reference evidence="3 4" key="1">
    <citation type="submission" date="2020-01" db="EMBL/GenBank/DDBJ databases">
        <title>Whole-genome sequence of Heliobacterium undosum DSM 13378.</title>
        <authorList>
            <person name="Kyndt J.A."/>
            <person name="Meyer T.E."/>
        </authorList>
    </citation>
    <scope>NUCLEOTIDE SEQUENCE [LARGE SCALE GENOMIC DNA]</scope>
    <source>
        <strain evidence="3 4">DSM 13378</strain>
    </source>
</reference>
<dbReference type="PANTHER" id="PTHR34039">
    <property type="entry name" value="UPF0102 PROTEIN YRAN"/>
    <property type="match status" value="1"/>
</dbReference>
<dbReference type="NCBIfam" id="TIGR00252">
    <property type="entry name" value="YraN family protein"/>
    <property type="match status" value="1"/>
</dbReference>
<dbReference type="NCBIfam" id="NF009150">
    <property type="entry name" value="PRK12497.1-3"/>
    <property type="match status" value="1"/>
</dbReference>
<evidence type="ECO:0000256" key="2">
    <source>
        <dbReference type="HAMAP-Rule" id="MF_00048"/>
    </source>
</evidence>
<dbReference type="InterPro" id="IPR011335">
    <property type="entry name" value="Restrct_endonuc-II-like"/>
</dbReference>
<evidence type="ECO:0000313" key="4">
    <source>
        <dbReference type="Proteomes" id="UP000463470"/>
    </source>
</evidence>
<sequence length="119" mass="13913">MNRVLLGRWGEERALQHLLGLGWFLICQNYRTPRGEIDLILRESNWIVFVEVRTRSSERFGRGEETIDYRKRRRLMATAGHFLGAYQGPPGDPRFDLISILRLDSGEDQLLHIRGMFTP</sequence>
<dbReference type="Pfam" id="PF02021">
    <property type="entry name" value="UPF0102"/>
    <property type="match status" value="1"/>
</dbReference>
<dbReference type="RefSeq" id="WP_161255879.1">
    <property type="nucleotide sequence ID" value="NZ_WXEY01000003.1"/>
</dbReference>
<dbReference type="Gene3D" id="3.40.1350.10">
    <property type="match status" value="1"/>
</dbReference>
<dbReference type="Proteomes" id="UP000463470">
    <property type="component" value="Unassembled WGS sequence"/>
</dbReference>
<name>A0A845KZE8_9FIRM</name>
<comment type="similarity">
    <text evidence="1 2">Belongs to the UPF0102 family.</text>
</comment>
<evidence type="ECO:0000256" key="1">
    <source>
        <dbReference type="ARBA" id="ARBA00006738"/>
    </source>
</evidence>
<organism evidence="3 4">
    <name type="scientific">Heliomicrobium undosum</name>
    <dbReference type="NCBI Taxonomy" id="121734"/>
    <lineage>
        <taxon>Bacteria</taxon>
        <taxon>Bacillati</taxon>
        <taxon>Bacillota</taxon>
        <taxon>Clostridia</taxon>
        <taxon>Eubacteriales</taxon>
        <taxon>Heliobacteriaceae</taxon>
        <taxon>Heliomicrobium</taxon>
    </lineage>
</organism>
<dbReference type="InterPro" id="IPR011856">
    <property type="entry name" value="tRNA_endonuc-like_dom_sf"/>
</dbReference>
<dbReference type="PANTHER" id="PTHR34039:SF1">
    <property type="entry name" value="UPF0102 PROTEIN YRAN"/>
    <property type="match status" value="1"/>
</dbReference>
<comment type="caution">
    <text evidence="3">The sequence shown here is derived from an EMBL/GenBank/DDBJ whole genome shotgun (WGS) entry which is preliminary data.</text>
</comment>
<accession>A0A845KZE8</accession>
<dbReference type="SUPFAM" id="SSF52980">
    <property type="entry name" value="Restriction endonuclease-like"/>
    <property type="match status" value="1"/>
</dbReference>
<evidence type="ECO:0000313" key="3">
    <source>
        <dbReference type="EMBL" id="MZP29123.1"/>
    </source>
</evidence>
<dbReference type="HAMAP" id="MF_00048">
    <property type="entry name" value="UPF0102"/>
    <property type="match status" value="1"/>
</dbReference>
<protein>
    <recommendedName>
        <fullName evidence="2">UPF0102 protein GTO91_05270</fullName>
    </recommendedName>
</protein>
<dbReference type="AlphaFoldDB" id="A0A845KZE8"/>
<dbReference type="EMBL" id="WXEY01000003">
    <property type="protein sequence ID" value="MZP29123.1"/>
    <property type="molecule type" value="Genomic_DNA"/>
</dbReference>
<keyword evidence="4" id="KW-1185">Reference proteome</keyword>
<gene>
    <name evidence="3" type="ORF">GTO91_05270</name>
</gene>